<dbReference type="EMBL" id="CM039432">
    <property type="protein sequence ID" value="KAI4332301.1"/>
    <property type="molecule type" value="Genomic_DNA"/>
</dbReference>
<organism evidence="1 2">
    <name type="scientific">Bauhinia variegata</name>
    <name type="common">Purple orchid tree</name>
    <name type="synonym">Phanera variegata</name>
    <dbReference type="NCBI Taxonomy" id="167791"/>
    <lineage>
        <taxon>Eukaryota</taxon>
        <taxon>Viridiplantae</taxon>
        <taxon>Streptophyta</taxon>
        <taxon>Embryophyta</taxon>
        <taxon>Tracheophyta</taxon>
        <taxon>Spermatophyta</taxon>
        <taxon>Magnoliopsida</taxon>
        <taxon>eudicotyledons</taxon>
        <taxon>Gunneridae</taxon>
        <taxon>Pentapetalae</taxon>
        <taxon>rosids</taxon>
        <taxon>fabids</taxon>
        <taxon>Fabales</taxon>
        <taxon>Fabaceae</taxon>
        <taxon>Cercidoideae</taxon>
        <taxon>Cercideae</taxon>
        <taxon>Bauhiniinae</taxon>
        <taxon>Bauhinia</taxon>
    </lineage>
</organism>
<reference evidence="1 2" key="1">
    <citation type="journal article" date="2022" name="DNA Res.">
        <title>Chromosomal-level genome assembly of the orchid tree Bauhinia variegata (Leguminosae; Cercidoideae) supports the allotetraploid origin hypothesis of Bauhinia.</title>
        <authorList>
            <person name="Zhong Y."/>
            <person name="Chen Y."/>
            <person name="Zheng D."/>
            <person name="Pang J."/>
            <person name="Liu Y."/>
            <person name="Luo S."/>
            <person name="Meng S."/>
            <person name="Qian L."/>
            <person name="Wei D."/>
            <person name="Dai S."/>
            <person name="Zhou R."/>
        </authorList>
    </citation>
    <scope>NUCLEOTIDE SEQUENCE [LARGE SCALE GENOMIC DNA]</scope>
    <source>
        <strain evidence="1">BV-YZ2020</strain>
    </source>
</reference>
<comment type="caution">
    <text evidence="1">The sequence shown here is derived from an EMBL/GenBank/DDBJ whole genome shotgun (WGS) entry which is preliminary data.</text>
</comment>
<dbReference type="Proteomes" id="UP000828941">
    <property type="component" value="Chromosome 7"/>
</dbReference>
<accession>A0ACB9N7U9</accession>
<sequence>MEHGCGSSSSKSPEEIEETKVNMEPKISALVVEDDNLNRLLHKLMLERLNVEVTAVANGKAAVDLYHAGSYYDVIFMDSKMPIMDGAQATKELRAMGVKSMIVGVADDVSERNKFMASCLEQCFLKPLSRGLFEAILQKVKKDNN</sequence>
<keyword evidence="2" id="KW-1185">Reference proteome</keyword>
<proteinExistence type="predicted"/>
<evidence type="ECO:0000313" key="2">
    <source>
        <dbReference type="Proteomes" id="UP000828941"/>
    </source>
</evidence>
<protein>
    <submittedName>
        <fullName evidence="1">Uncharacterized protein</fullName>
    </submittedName>
</protein>
<gene>
    <name evidence="1" type="ORF">L6164_017223</name>
</gene>
<name>A0ACB9N7U9_BAUVA</name>
<evidence type="ECO:0000313" key="1">
    <source>
        <dbReference type="EMBL" id="KAI4332301.1"/>
    </source>
</evidence>